<feature type="compositionally biased region" description="Basic and acidic residues" evidence="1">
    <location>
        <begin position="1"/>
        <end position="10"/>
    </location>
</feature>
<dbReference type="Proteomes" id="UP001254813">
    <property type="component" value="Unassembled WGS sequence"/>
</dbReference>
<dbReference type="RefSeq" id="WP_310928542.1">
    <property type="nucleotide sequence ID" value="NZ_JAMQOQ010000002.1"/>
</dbReference>
<evidence type="ECO:0008006" key="4">
    <source>
        <dbReference type="Google" id="ProtNLM"/>
    </source>
</evidence>
<evidence type="ECO:0000313" key="2">
    <source>
        <dbReference type="EMBL" id="MDS0294729.1"/>
    </source>
</evidence>
<proteinExistence type="predicted"/>
<evidence type="ECO:0000256" key="1">
    <source>
        <dbReference type="SAM" id="MobiDB-lite"/>
    </source>
</evidence>
<sequence>MRVRDWKDVLSDVTESGADPDGWRAVAGHREEGLGEELFLGHPSVGVYELKTYAKNPLEVRGVGSRVARRIDDDIEPLLPRRGDGGDGGLFAVQSPPEDDEHAKSMATRLEETVKVHAEAPTTPEDFFTDLMDAVDSPAFGPMEYEFDGRPDRLDELTEEFADADALLNEDLEDLVDEDEVGRGFQ</sequence>
<protein>
    <recommendedName>
        <fullName evidence="4">Restriction endonuclease</fullName>
    </recommendedName>
</protein>
<comment type="caution">
    <text evidence="2">The sequence shown here is derived from an EMBL/GenBank/DDBJ whole genome shotgun (WGS) entry which is preliminary data.</text>
</comment>
<evidence type="ECO:0000313" key="3">
    <source>
        <dbReference type="Proteomes" id="UP001254813"/>
    </source>
</evidence>
<gene>
    <name evidence="2" type="ORF">NDI79_11140</name>
</gene>
<accession>A0ABU2G3B5</accession>
<reference evidence="2 3" key="1">
    <citation type="submission" date="2022-06" db="EMBL/GenBank/DDBJ databases">
        <title>Halogeometricum sp. a new haloarchaeum isolate from saline soil.</title>
        <authorList>
            <person name="Strakova D."/>
            <person name="Galisteo C."/>
            <person name="Sanchez-Porro C."/>
            <person name="Ventosa A."/>
        </authorList>
    </citation>
    <scope>NUCLEOTIDE SEQUENCE [LARGE SCALE GENOMIC DNA]</scope>
    <source>
        <strain evidence="3">S3BR25-2</strain>
    </source>
</reference>
<organism evidence="2 3">
    <name type="scientific">Halogeometricum luteum</name>
    <dbReference type="NCBI Taxonomy" id="2950537"/>
    <lineage>
        <taxon>Archaea</taxon>
        <taxon>Methanobacteriati</taxon>
        <taxon>Methanobacteriota</taxon>
        <taxon>Stenosarchaea group</taxon>
        <taxon>Halobacteria</taxon>
        <taxon>Halobacteriales</taxon>
        <taxon>Haloferacaceae</taxon>
        <taxon>Halogeometricum</taxon>
    </lineage>
</organism>
<keyword evidence="3" id="KW-1185">Reference proteome</keyword>
<feature type="region of interest" description="Disordered" evidence="1">
    <location>
        <begin position="78"/>
        <end position="104"/>
    </location>
</feature>
<dbReference type="EMBL" id="JAMQOQ010000002">
    <property type="protein sequence ID" value="MDS0294729.1"/>
    <property type="molecule type" value="Genomic_DNA"/>
</dbReference>
<name>A0ABU2G3B5_9EURY</name>
<feature type="region of interest" description="Disordered" evidence="1">
    <location>
        <begin position="1"/>
        <end position="24"/>
    </location>
</feature>